<organism evidence="1 2">
    <name type="scientific">Racocetra persica</name>
    <dbReference type="NCBI Taxonomy" id="160502"/>
    <lineage>
        <taxon>Eukaryota</taxon>
        <taxon>Fungi</taxon>
        <taxon>Fungi incertae sedis</taxon>
        <taxon>Mucoromycota</taxon>
        <taxon>Glomeromycotina</taxon>
        <taxon>Glomeromycetes</taxon>
        <taxon>Diversisporales</taxon>
        <taxon>Gigasporaceae</taxon>
        <taxon>Racocetra</taxon>
    </lineage>
</organism>
<comment type="caution">
    <text evidence="1">The sequence shown here is derived from an EMBL/GenBank/DDBJ whole genome shotgun (WGS) entry which is preliminary data.</text>
</comment>
<keyword evidence="2" id="KW-1185">Reference proteome</keyword>
<protein>
    <submittedName>
        <fullName evidence="1">33608_t:CDS:1</fullName>
    </submittedName>
</protein>
<sequence>MSLSICNELDEENLHILSIVSRDFNNLTSDNNIWSQLALRRWEHKQGIKEICEENRIFWFKKPGTWKIVYNIVEREAQRTLLDVNDLVENSWICTVSQLSQLNETIKLYARQKKAMPNQNYLKNIDNRLARNQLVTFSPDGTYTHNHEVFSRSWPFPWSIAGDGSVSLNHQPFTPSRSPDWKLIISNGILAFTSPGNGSFRRKLKEFNSELITEFRQDHLR</sequence>
<reference evidence="1" key="1">
    <citation type="submission" date="2021-06" db="EMBL/GenBank/DDBJ databases">
        <authorList>
            <person name="Kallberg Y."/>
            <person name="Tangrot J."/>
            <person name="Rosling A."/>
        </authorList>
    </citation>
    <scope>NUCLEOTIDE SEQUENCE</scope>
    <source>
        <strain evidence="1">MA461A</strain>
    </source>
</reference>
<dbReference type="Proteomes" id="UP000789920">
    <property type="component" value="Unassembled WGS sequence"/>
</dbReference>
<evidence type="ECO:0000313" key="1">
    <source>
        <dbReference type="EMBL" id="CAG8769799.1"/>
    </source>
</evidence>
<name>A0ACA9QYX9_9GLOM</name>
<dbReference type="EMBL" id="CAJVQC010039972">
    <property type="protein sequence ID" value="CAG8769799.1"/>
    <property type="molecule type" value="Genomic_DNA"/>
</dbReference>
<accession>A0ACA9QYX9</accession>
<gene>
    <name evidence="1" type="ORF">RPERSI_LOCUS16263</name>
</gene>
<evidence type="ECO:0000313" key="2">
    <source>
        <dbReference type="Proteomes" id="UP000789920"/>
    </source>
</evidence>
<proteinExistence type="predicted"/>